<dbReference type="SUPFAM" id="SSF49344">
    <property type="entry name" value="CBD9-like"/>
    <property type="match status" value="1"/>
</dbReference>
<evidence type="ECO:0000313" key="3">
    <source>
        <dbReference type="EMBL" id="OEK05694.1"/>
    </source>
</evidence>
<feature type="signal peptide" evidence="1">
    <location>
        <begin position="1"/>
        <end position="24"/>
    </location>
</feature>
<evidence type="ECO:0000313" key="4">
    <source>
        <dbReference type="Proteomes" id="UP000095552"/>
    </source>
</evidence>
<name>A0A1E5T2T6_9BACT</name>
<feature type="chain" id="PRO_5009185878" description="DUF5916 domain-containing protein" evidence="1">
    <location>
        <begin position="25"/>
        <end position="830"/>
    </location>
</feature>
<sequence>MTKALFTFTFIICGLLSFNLGLNAQCDPKTFDAVRTTDKIKIDGVFDEEAWETAPILTDFVQRRPSPGDASARKSEVRFLYDDEAIYISAKLYEKRDSVFNLLTNRDNIGNSDYFGVSIDPFNAGLNGVGLFVTVAGVQYDTRYSNGGNERIWRNDEDWNAVWLSDTKITDEYWTVEYKIPYAVLRFKSNDIQEWGINFFRKSSAINEDSFWNPIDPEIDGYLNQAGLVKNLENIKTPTRLFFYPYVSTVISRSTETGFVTPQLNGGMDIKYGINDAFTLDVTLIPDFSGVRSDNQVLNLSPFEVRFDENRQFFTEGVELFNRAGIFYSRRIGATFGNVTETLGENEEITSRPQAAQLINASKITGRTNSGLGIGLFNAVTDRTFVEVEDTETGEVRQVEADPLTNFNLLVLDQNLRNNSSVTLTNSNVWRGKNGDDANVTALNLSLNDPTLTWRVGGSYSYSQVISHDIETETSSNKTGYKYNLSIAKTRGNFQFNVRRNVETDDYDINDLGFLRRANRLEHGGQISYNQFRPQGIFNSWSMRFNTQYNQLHATEEFTNMNMNFNVDGQFRNFWSLSAELGGSPRSSNDFFEARVDDYVFRIPESVRFGMNLRSDGRKKFRVTGRFRRTLRSEWDFSENSYNISGRIRIGERAEISQRIDILDRKNNRGYVTRFYNDEGGLTDVIFGVRDRRRLTTTTDARYIFSNRMGVTFRLRHNWDRVEYRNFLELTEDDQLLDSDYSGRDEVTNDPLHDRNFNVFNIDMEYNWQFSPGSEIRAIWKRSIGTNDINTQLDFFDNFNNTFNAPNFDTITIRLVYFLDYLNVKKIFTK</sequence>
<gene>
    <name evidence="3" type="ORF">BFP71_06105</name>
</gene>
<evidence type="ECO:0000259" key="2">
    <source>
        <dbReference type="Pfam" id="PF19313"/>
    </source>
</evidence>
<dbReference type="CDD" id="cd09618">
    <property type="entry name" value="CBM9_like_2"/>
    <property type="match status" value="1"/>
</dbReference>
<keyword evidence="4" id="KW-1185">Reference proteome</keyword>
<dbReference type="InterPro" id="IPR045670">
    <property type="entry name" value="DUF5916"/>
</dbReference>
<dbReference type="STRING" id="1563681.BFP71_06105"/>
<dbReference type="RefSeq" id="WP_069834612.1">
    <property type="nucleotide sequence ID" value="NZ_MDGQ01000004.1"/>
</dbReference>
<organism evidence="3 4">
    <name type="scientific">Roseivirga misakiensis</name>
    <dbReference type="NCBI Taxonomy" id="1563681"/>
    <lineage>
        <taxon>Bacteria</taxon>
        <taxon>Pseudomonadati</taxon>
        <taxon>Bacteroidota</taxon>
        <taxon>Cytophagia</taxon>
        <taxon>Cytophagales</taxon>
        <taxon>Roseivirgaceae</taxon>
        <taxon>Roseivirga</taxon>
    </lineage>
</organism>
<dbReference type="OrthoDB" id="9786766at2"/>
<dbReference type="EMBL" id="MDGQ01000004">
    <property type="protein sequence ID" value="OEK05694.1"/>
    <property type="molecule type" value="Genomic_DNA"/>
</dbReference>
<dbReference type="AlphaFoldDB" id="A0A1E5T2T6"/>
<dbReference type="Proteomes" id="UP000095552">
    <property type="component" value="Unassembled WGS sequence"/>
</dbReference>
<comment type="caution">
    <text evidence="3">The sequence shown here is derived from an EMBL/GenBank/DDBJ whole genome shotgun (WGS) entry which is preliminary data.</text>
</comment>
<dbReference type="Gene3D" id="2.60.40.1190">
    <property type="match status" value="1"/>
</dbReference>
<protein>
    <recommendedName>
        <fullName evidence="2">DUF5916 domain-containing protein</fullName>
    </recommendedName>
</protein>
<dbReference type="Pfam" id="PF19313">
    <property type="entry name" value="DUF5916"/>
    <property type="match status" value="1"/>
</dbReference>
<reference evidence="3 4" key="1">
    <citation type="submission" date="2016-08" db="EMBL/GenBank/DDBJ databases">
        <title>Draft genome of Fabibacter sp. strain SK-8.</title>
        <authorList>
            <person name="Wong S.-K."/>
            <person name="Hamasaki K."/>
            <person name="Yoshizawa S."/>
        </authorList>
    </citation>
    <scope>NUCLEOTIDE SEQUENCE [LARGE SCALE GENOMIC DNA]</scope>
    <source>
        <strain evidence="3 4">SK-8</strain>
    </source>
</reference>
<keyword evidence="1" id="KW-0732">Signal</keyword>
<feature type="domain" description="DUF5916" evidence="2">
    <location>
        <begin position="237"/>
        <end position="828"/>
    </location>
</feature>
<evidence type="ECO:0000256" key="1">
    <source>
        <dbReference type="SAM" id="SignalP"/>
    </source>
</evidence>
<accession>A0A1E5T2T6</accession>
<proteinExistence type="predicted"/>